<reference evidence="4" key="3">
    <citation type="submission" date="2020-12" db="UniProtKB">
        <authorList>
            <consortium name="EnsemblPlants"/>
        </authorList>
    </citation>
    <scope>IDENTIFICATION</scope>
</reference>
<evidence type="ECO:0000313" key="4">
    <source>
        <dbReference type="EnsemblPlants" id="PAC:32909737.CDS.1"/>
    </source>
</evidence>
<keyword evidence="5" id="KW-1185">Reference proteome</keyword>
<dbReference type="AlphaFoldDB" id="A0A2K1IFE7"/>
<feature type="region of interest" description="Disordered" evidence="1">
    <location>
        <begin position="78"/>
        <end position="101"/>
    </location>
</feature>
<evidence type="ECO:0000313" key="3">
    <source>
        <dbReference type="EMBL" id="PNR28001.1"/>
    </source>
</evidence>
<proteinExistence type="predicted"/>
<dbReference type="InParanoid" id="A0A2K1IFE7"/>
<feature type="signal peptide" evidence="2">
    <location>
        <begin position="1"/>
        <end position="17"/>
    </location>
</feature>
<evidence type="ECO:0000256" key="2">
    <source>
        <dbReference type="SAM" id="SignalP"/>
    </source>
</evidence>
<protein>
    <recommendedName>
        <fullName evidence="6">Secreted protein</fullName>
    </recommendedName>
</protein>
<reference evidence="3 5" key="2">
    <citation type="journal article" date="2018" name="Plant J.">
        <title>The Physcomitrella patens chromosome-scale assembly reveals moss genome structure and evolution.</title>
        <authorList>
            <person name="Lang D."/>
            <person name="Ullrich K.K."/>
            <person name="Murat F."/>
            <person name="Fuchs J."/>
            <person name="Jenkins J."/>
            <person name="Haas F.B."/>
            <person name="Piednoel M."/>
            <person name="Gundlach H."/>
            <person name="Van Bel M."/>
            <person name="Meyberg R."/>
            <person name="Vives C."/>
            <person name="Morata J."/>
            <person name="Symeonidi A."/>
            <person name="Hiss M."/>
            <person name="Muchero W."/>
            <person name="Kamisugi Y."/>
            <person name="Saleh O."/>
            <person name="Blanc G."/>
            <person name="Decker E.L."/>
            <person name="van Gessel N."/>
            <person name="Grimwood J."/>
            <person name="Hayes R.D."/>
            <person name="Graham S.W."/>
            <person name="Gunter L.E."/>
            <person name="McDaniel S.F."/>
            <person name="Hoernstein S.N.W."/>
            <person name="Larsson A."/>
            <person name="Li F.W."/>
            <person name="Perroud P.F."/>
            <person name="Phillips J."/>
            <person name="Ranjan P."/>
            <person name="Rokshar D.S."/>
            <person name="Rothfels C.J."/>
            <person name="Schneider L."/>
            <person name="Shu S."/>
            <person name="Stevenson D.W."/>
            <person name="Thummler F."/>
            <person name="Tillich M."/>
            <person name="Villarreal Aguilar J.C."/>
            <person name="Widiez T."/>
            <person name="Wong G.K."/>
            <person name="Wymore A."/>
            <person name="Zhang Y."/>
            <person name="Zimmer A.D."/>
            <person name="Quatrano R.S."/>
            <person name="Mayer K.F.X."/>
            <person name="Goodstein D."/>
            <person name="Casacuberta J.M."/>
            <person name="Vandepoele K."/>
            <person name="Reski R."/>
            <person name="Cuming A.C."/>
            <person name="Tuskan G.A."/>
            <person name="Maumus F."/>
            <person name="Salse J."/>
            <person name="Schmutz J."/>
            <person name="Rensing S.A."/>
        </authorList>
    </citation>
    <scope>NUCLEOTIDE SEQUENCE [LARGE SCALE GENOMIC DNA]</scope>
    <source>
        <strain evidence="4 5">cv. Gransden 2004</strain>
    </source>
</reference>
<gene>
    <name evidence="3" type="ORF">PHYPA_028593</name>
</gene>
<accession>A0A2K1IFE7</accession>
<feature type="chain" id="PRO_5036042702" description="Secreted protein" evidence="2">
    <location>
        <begin position="18"/>
        <end position="101"/>
    </location>
</feature>
<evidence type="ECO:0000313" key="5">
    <source>
        <dbReference type="Proteomes" id="UP000006727"/>
    </source>
</evidence>
<dbReference type="EMBL" id="ABEU02000024">
    <property type="protein sequence ID" value="PNR28001.1"/>
    <property type="molecule type" value="Genomic_DNA"/>
</dbReference>
<dbReference type="Proteomes" id="UP000006727">
    <property type="component" value="Chromosome 24"/>
</dbReference>
<dbReference type="Gramene" id="Pp3c24_4063V3.1">
    <property type="protein sequence ID" value="PAC:32909737.CDS.1"/>
    <property type="gene ID" value="Pp3c24_4063"/>
</dbReference>
<keyword evidence="2" id="KW-0732">Signal</keyword>
<evidence type="ECO:0008006" key="6">
    <source>
        <dbReference type="Google" id="ProtNLM"/>
    </source>
</evidence>
<dbReference type="EnsemblPlants" id="Pp3c24_4063V3.1">
    <property type="protein sequence ID" value="PAC:32909737.CDS.1"/>
    <property type="gene ID" value="Pp3c24_4063"/>
</dbReference>
<evidence type="ECO:0000256" key="1">
    <source>
        <dbReference type="SAM" id="MobiDB-lite"/>
    </source>
</evidence>
<feature type="compositionally biased region" description="Basic and acidic residues" evidence="1">
    <location>
        <begin position="83"/>
        <end position="93"/>
    </location>
</feature>
<organism evidence="3">
    <name type="scientific">Physcomitrium patens</name>
    <name type="common">Spreading-leaved earth moss</name>
    <name type="synonym">Physcomitrella patens</name>
    <dbReference type="NCBI Taxonomy" id="3218"/>
    <lineage>
        <taxon>Eukaryota</taxon>
        <taxon>Viridiplantae</taxon>
        <taxon>Streptophyta</taxon>
        <taxon>Embryophyta</taxon>
        <taxon>Bryophyta</taxon>
        <taxon>Bryophytina</taxon>
        <taxon>Bryopsida</taxon>
        <taxon>Funariidae</taxon>
        <taxon>Funariales</taxon>
        <taxon>Funariaceae</taxon>
        <taxon>Physcomitrium</taxon>
    </lineage>
</organism>
<name>A0A2K1IFE7_PHYPA</name>
<sequence>MVASFLSFSAFFSCVHEDDMSLCGYGFDQRIFLLPIRVISTAYMLHTSGVLIDSPTKQWVNSYQCGQAWCDGEAQVSQCSQKTSHDEKRERDTSTSSTECR</sequence>
<reference evidence="3 5" key="1">
    <citation type="journal article" date="2008" name="Science">
        <title>The Physcomitrella genome reveals evolutionary insights into the conquest of land by plants.</title>
        <authorList>
            <person name="Rensing S."/>
            <person name="Lang D."/>
            <person name="Zimmer A."/>
            <person name="Terry A."/>
            <person name="Salamov A."/>
            <person name="Shapiro H."/>
            <person name="Nishiyama T."/>
            <person name="Perroud P.-F."/>
            <person name="Lindquist E."/>
            <person name="Kamisugi Y."/>
            <person name="Tanahashi T."/>
            <person name="Sakakibara K."/>
            <person name="Fujita T."/>
            <person name="Oishi K."/>
            <person name="Shin-I T."/>
            <person name="Kuroki Y."/>
            <person name="Toyoda A."/>
            <person name="Suzuki Y."/>
            <person name="Hashimoto A."/>
            <person name="Yamaguchi K."/>
            <person name="Sugano A."/>
            <person name="Kohara Y."/>
            <person name="Fujiyama A."/>
            <person name="Anterola A."/>
            <person name="Aoki S."/>
            <person name="Ashton N."/>
            <person name="Barbazuk W.B."/>
            <person name="Barker E."/>
            <person name="Bennetzen J."/>
            <person name="Bezanilla M."/>
            <person name="Blankenship R."/>
            <person name="Cho S.H."/>
            <person name="Dutcher S."/>
            <person name="Estelle M."/>
            <person name="Fawcett J.A."/>
            <person name="Gundlach H."/>
            <person name="Hanada K."/>
            <person name="Heyl A."/>
            <person name="Hicks K.A."/>
            <person name="Hugh J."/>
            <person name="Lohr M."/>
            <person name="Mayer K."/>
            <person name="Melkozernov A."/>
            <person name="Murata T."/>
            <person name="Nelson D."/>
            <person name="Pils B."/>
            <person name="Prigge M."/>
            <person name="Reiss B."/>
            <person name="Renner T."/>
            <person name="Rombauts S."/>
            <person name="Rushton P."/>
            <person name="Sanderfoot A."/>
            <person name="Schween G."/>
            <person name="Shiu S.-H."/>
            <person name="Stueber K."/>
            <person name="Theodoulou F.L."/>
            <person name="Tu H."/>
            <person name="Van de Peer Y."/>
            <person name="Verrier P.J."/>
            <person name="Waters E."/>
            <person name="Wood A."/>
            <person name="Yang L."/>
            <person name="Cove D."/>
            <person name="Cuming A."/>
            <person name="Hasebe M."/>
            <person name="Lucas S."/>
            <person name="Mishler D.B."/>
            <person name="Reski R."/>
            <person name="Grigoriev I."/>
            <person name="Quatrano R.S."/>
            <person name="Boore J.L."/>
        </authorList>
    </citation>
    <scope>NUCLEOTIDE SEQUENCE [LARGE SCALE GENOMIC DNA]</scope>
    <source>
        <strain evidence="4 5">cv. Gransden 2004</strain>
    </source>
</reference>